<dbReference type="Pfam" id="PF01249">
    <property type="entry name" value="Ribosomal_S21e"/>
    <property type="match status" value="1"/>
</dbReference>
<evidence type="ECO:0000313" key="5">
    <source>
        <dbReference type="EMBL" id="GMM52394.1"/>
    </source>
</evidence>
<evidence type="ECO:0000313" key="6">
    <source>
        <dbReference type="Proteomes" id="UP001362899"/>
    </source>
</evidence>
<evidence type="ECO:0000256" key="3">
    <source>
        <dbReference type="ARBA" id="ARBA00023274"/>
    </source>
</evidence>
<dbReference type="Gene3D" id="3.30.1230.20">
    <property type="match status" value="1"/>
</dbReference>
<comment type="caution">
    <text evidence="5">The sequence shown here is derived from an EMBL/GenBank/DDBJ whole genome shotgun (WGS) entry which is preliminary data.</text>
</comment>
<evidence type="ECO:0000256" key="4">
    <source>
        <dbReference type="PIRNR" id="PIRNR002148"/>
    </source>
</evidence>
<dbReference type="AlphaFoldDB" id="A0AAV5RLH4"/>
<dbReference type="FunFam" id="3.30.1230.20:FF:000001">
    <property type="entry name" value="40S ribosomal protein S21"/>
    <property type="match status" value="1"/>
</dbReference>
<dbReference type="PANTHER" id="PTHR10442">
    <property type="entry name" value="40S RIBOSOMAL PROTEIN S21"/>
    <property type="match status" value="1"/>
</dbReference>
<dbReference type="EMBL" id="BTGC01000008">
    <property type="protein sequence ID" value="GMM52394.1"/>
    <property type="molecule type" value="Genomic_DNA"/>
</dbReference>
<comment type="similarity">
    <text evidence="1 4">Belongs to the eukaryotic ribosomal protein eS21 family.</text>
</comment>
<gene>
    <name evidence="5" type="ORF">DASB73_033570</name>
</gene>
<accession>A0AAV5RLH4</accession>
<keyword evidence="4" id="KW-0963">Cytoplasm</keyword>
<dbReference type="PIRSF" id="PIRSF002148">
    <property type="entry name" value="Ribosomal_S21e"/>
    <property type="match status" value="1"/>
</dbReference>
<evidence type="ECO:0000256" key="1">
    <source>
        <dbReference type="ARBA" id="ARBA00010228"/>
    </source>
</evidence>
<dbReference type="InterPro" id="IPR038579">
    <property type="entry name" value="Ribosomal_eS21_sf"/>
</dbReference>
<dbReference type="GO" id="GO:0022626">
    <property type="term" value="C:cytosolic ribosome"/>
    <property type="evidence" value="ECO:0007669"/>
    <property type="project" value="UniProtKB-ARBA"/>
</dbReference>
<comment type="subcellular location">
    <subcellularLocation>
        <location evidence="4">Cytoplasm</location>
    </subcellularLocation>
</comment>
<dbReference type="Proteomes" id="UP001362899">
    <property type="component" value="Unassembled WGS sequence"/>
</dbReference>
<keyword evidence="6" id="KW-1185">Reference proteome</keyword>
<keyword evidence="2 4" id="KW-0689">Ribosomal protein</keyword>
<dbReference type="GO" id="GO:0006412">
    <property type="term" value="P:translation"/>
    <property type="evidence" value="ECO:0007669"/>
    <property type="project" value="InterPro"/>
</dbReference>
<dbReference type="GO" id="GO:1990904">
    <property type="term" value="C:ribonucleoprotein complex"/>
    <property type="evidence" value="ECO:0007669"/>
    <property type="project" value="UniProtKB-KW"/>
</dbReference>
<name>A0AAV5RLH4_STABA</name>
<proteinExistence type="inferred from homology"/>
<sequence>MQNDSGKNVELFVPRKCSATGRLVKPKDHASTQINVAKLDEEGHIIPDEVFTYVLSGFIRQKGEADDSLNRLAQADGIIKNVFSYRR</sequence>
<keyword evidence="3 4" id="KW-0687">Ribonucleoprotein</keyword>
<keyword evidence="4" id="KW-0698">rRNA processing</keyword>
<dbReference type="GO" id="GO:0003735">
    <property type="term" value="F:structural constituent of ribosome"/>
    <property type="evidence" value="ECO:0007669"/>
    <property type="project" value="InterPro"/>
</dbReference>
<reference evidence="5 6" key="1">
    <citation type="journal article" date="2023" name="Elife">
        <title>Identification of key yeast species and microbe-microbe interactions impacting larval growth of Drosophila in the wild.</title>
        <authorList>
            <person name="Mure A."/>
            <person name="Sugiura Y."/>
            <person name="Maeda R."/>
            <person name="Honda K."/>
            <person name="Sakurai N."/>
            <person name="Takahashi Y."/>
            <person name="Watada M."/>
            <person name="Katoh T."/>
            <person name="Gotoh A."/>
            <person name="Gotoh Y."/>
            <person name="Taniguchi I."/>
            <person name="Nakamura K."/>
            <person name="Hayashi T."/>
            <person name="Katayama T."/>
            <person name="Uemura T."/>
            <person name="Hattori Y."/>
        </authorList>
    </citation>
    <scope>NUCLEOTIDE SEQUENCE [LARGE SCALE GENOMIC DNA]</scope>
    <source>
        <strain evidence="5 6">SB-73</strain>
    </source>
</reference>
<protein>
    <recommendedName>
        <fullName evidence="4">40S ribosomal protein S21</fullName>
    </recommendedName>
</protein>
<comment type="function">
    <text evidence="4">Required for the processing of the 20S rRNA-precursor to mature 18S rRNA in a late step of the maturation of 40S ribosomal subunits. Has a physiological role leading to 18S rRNA stability.</text>
</comment>
<dbReference type="InterPro" id="IPR001931">
    <property type="entry name" value="Ribosomal_eS21"/>
</dbReference>
<comment type="subunit">
    <text evidence="4">Component of the small ribosomal subunit.</text>
</comment>
<evidence type="ECO:0000256" key="2">
    <source>
        <dbReference type="ARBA" id="ARBA00022980"/>
    </source>
</evidence>
<organism evidence="5 6">
    <name type="scientific">Starmerella bacillaris</name>
    <name type="common">Yeast</name>
    <name type="synonym">Candida zemplinina</name>
    <dbReference type="NCBI Taxonomy" id="1247836"/>
    <lineage>
        <taxon>Eukaryota</taxon>
        <taxon>Fungi</taxon>
        <taxon>Dikarya</taxon>
        <taxon>Ascomycota</taxon>
        <taxon>Saccharomycotina</taxon>
        <taxon>Dipodascomycetes</taxon>
        <taxon>Dipodascales</taxon>
        <taxon>Trichomonascaceae</taxon>
        <taxon>Starmerella</taxon>
    </lineage>
</organism>
<dbReference type="GO" id="GO:0000461">
    <property type="term" value="P:endonucleolytic cleavage to generate mature 3'-end of SSU-rRNA from (SSU-rRNA, 5.8S rRNA, LSU-rRNA)"/>
    <property type="evidence" value="ECO:0007669"/>
    <property type="project" value="UniProtKB-ARBA"/>
</dbReference>